<dbReference type="PATRIC" id="fig|1121865.3.peg.460"/>
<dbReference type="STRING" id="1121865.OMW_00468"/>
<protein>
    <submittedName>
        <fullName evidence="2">Uncharacterized protein</fullName>
    </submittedName>
</protein>
<proteinExistence type="predicted"/>
<evidence type="ECO:0000256" key="1">
    <source>
        <dbReference type="SAM" id="Phobius"/>
    </source>
</evidence>
<keyword evidence="1" id="KW-0472">Membrane</keyword>
<organism evidence="2 3">
    <name type="scientific">Enterococcus columbae DSM 7374 = ATCC 51263</name>
    <dbReference type="NCBI Taxonomy" id="1121865"/>
    <lineage>
        <taxon>Bacteria</taxon>
        <taxon>Bacillati</taxon>
        <taxon>Bacillota</taxon>
        <taxon>Bacilli</taxon>
        <taxon>Lactobacillales</taxon>
        <taxon>Enterococcaceae</taxon>
        <taxon>Enterococcus</taxon>
    </lineage>
</organism>
<feature type="transmembrane region" description="Helical" evidence="1">
    <location>
        <begin position="182"/>
        <end position="198"/>
    </location>
</feature>
<gene>
    <name evidence="2" type="ORF">I568_01066</name>
</gene>
<dbReference type="AlphaFoldDB" id="S1N6C2"/>
<feature type="transmembrane region" description="Helical" evidence="1">
    <location>
        <begin position="36"/>
        <end position="56"/>
    </location>
</feature>
<feature type="transmembrane region" description="Helical" evidence="1">
    <location>
        <begin position="123"/>
        <end position="146"/>
    </location>
</feature>
<dbReference type="eggNOG" id="ENOG5033FZI">
    <property type="taxonomic scope" value="Bacteria"/>
</dbReference>
<dbReference type="InterPro" id="IPR014509">
    <property type="entry name" value="YjdF-like"/>
</dbReference>
<evidence type="ECO:0000313" key="2">
    <source>
        <dbReference type="EMBL" id="EOW84570.1"/>
    </source>
</evidence>
<name>S1N6C2_9ENTE</name>
<keyword evidence="3" id="KW-1185">Reference proteome</keyword>
<dbReference type="OrthoDB" id="4966203at2"/>
<evidence type="ECO:0000313" key="3">
    <source>
        <dbReference type="Proteomes" id="UP000014113"/>
    </source>
</evidence>
<feature type="transmembrane region" description="Helical" evidence="1">
    <location>
        <begin position="7"/>
        <end position="24"/>
    </location>
</feature>
<reference evidence="2 3" key="1">
    <citation type="submission" date="2013-03" db="EMBL/GenBank/DDBJ databases">
        <title>The Genome Sequence of Enterococcus columbae ATCC_51263 (PacBio/Illumina hybrid assembly).</title>
        <authorList>
            <consortium name="The Broad Institute Genomics Platform"/>
            <consortium name="The Broad Institute Genome Sequencing Center for Infectious Disease"/>
            <person name="Earl A."/>
            <person name="Russ C."/>
            <person name="Gilmore M."/>
            <person name="Surin D."/>
            <person name="Walker B."/>
            <person name="Young S."/>
            <person name="Zeng Q."/>
            <person name="Gargeya S."/>
            <person name="Fitzgerald M."/>
            <person name="Haas B."/>
            <person name="Abouelleil A."/>
            <person name="Allen A.W."/>
            <person name="Alvarado L."/>
            <person name="Arachchi H.M."/>
            <person name="Berlin A.M."/>
            <person name="Chapman S.B."/>
            <person name="Gainer-Dewar J."/>
            <person name="Goldberg J."/>
            <person name="Griggs A."/>
            <person name="Gujja S."/>
            <person name="Hansen M."/>
            <person name="Howarth C."/>
            <person name="Imamovic A."/>
            <person name="Ireland A."/>
            <person name="Larimer J."/>
            <person name="McCowan C."/>
            <person name="Murphy C."/>
            <person name="Pearson M."/>
            <person name="Poon T.W."/>
            <person name="Priest M."/>
            <person name="Roberts A."/>
            <person name="Saif S."/>
            <person name="Shea T."/>
            <person name="Sisk P."/>
            <person name="Sykes S."/>
            <person name="Wortman J."/>
            <person name="Nusbaum C."/>
            <person name="Birren B."/>
        </authorList>
    </citation>
    <scope>NUCLEOTIDE SEQUENCE [LARGE SCALE GENOMIC DNA]</scope>
    <source>
        <strain evidence="2 3">ATCC 51263</strain>
    </source>
</reference>
<feature type="transmembrane region" description="Helical" evidence="1">
    <location>
        <begin position="68"/>
        <end position="86"/>
    </location>
</feature>
<dbReference type="EMBL" id="ASWJ01000004">
    <property type="protein sequence ID" value="EOW84570.1"/>
    <property type="molecule type" value="Genomic_DNA"/>
</dbReference>
<keyword evidence="1" id="KW-0812">Transmembrane</keyword>
<dbReference type="RefSeq" id="WP_016182632.1">
    <property type="nucleotide sequence ID" value="NZ_JXKI01000020.1"/>
</dbReference>
<sequence>MLKIQRYLVIFGLITIIYNLICIFNQKLSIKNGTTIIFEGLLGILCLFLPNLLMKLLKISFPSTLKSIYFLFIFISVFLGTCLHFISKIPHYDKLLHVTSPILFTLIGYGLLASFLPKNKQPLSPWLFLIFGMAFAEMCGVFWEFWEFGCDQLLGMNLQRFALSKGIPLIGRQALIDTMGDLFANTLGAMLTLLYAFFKSKNNPKFFFHFKISIK</sequence>
<accession>S1N6C2</accession>
<comment type="caution">
    <text evidence="2">The sequence shown here is derived from an EMBL/GenBank/DDBJ whole genome shotgun (WGS) entry which is preliminary data.</text>
</comment>
<dbReference type="Proteomes" id="UP000014113">
    <property type="component" value="Unassembled WGS sequence"/>
</dbReference>
<dbReference type="Pfam" id="PF09997">
    <property type="entry name" value="DUF2238"/>
    <property type="match status" value="1"/>
</dbReference>
<keyword evidence="1" id="KW-1133">Transmembrane helix</keyword>
<feature type="transmembrane region" description="Helical" evidence="1">
    <location>
        <begin position="98"/>
        <end position="116"/>
    </location>
</feature>